<dbReference type="AlphaFoldDB" id="A0A1H3IMM2"/>
<name>A0A1H3IMM2_9PSED</name>
<evidence type="ECO:0000313" key="2">
    <source>
        <dbReference type="Proteomes" id="UP000182902"/>
    </source>
</evidence>
<gene>
    <name evidence="1" type="ORF">SAMN05216247_103296</name>
</gene>
<sequence length="115" mass="13506">MTSKFLVEPVVVCDESTRHLCAIYLCGGYDKAKNFYPGVSEFFRRERGKVLREWGVEAELGDQGCWQIFKAMTRYLLTSGRFKYRHTTYEFRVDAFDDRTLDALTWEVLAQINED</sequence>
<organism evidence="1 2">
    <name type="scientific">Pseudomonas salomonii</name>
    <dbReference type="NCBI Taxonomy" id="191391"/>
    <lineage>
        <taxon>Bacteria</taxon>
        <taxon>Pseudomonadati</taxon>
        <taxon>Pseudomonadota</taxon>
        <taxon>Gammaproteobacteria</taxon>
        <taxon>Pseudomonadales</taxon>
        <taxon>Pseudomonadaceae</taxon>
        <taxon>Pseudomonas</taxon>
    </lineage>
</organism>
<protein>
    <submittedName>
        <fullName evidence="1">Uncharacterized protein</fullName>
    </submittedName>
</protein>
<dbReference type="Proteomes" id="UP000182902">
    <property type="component" value="Unassembled WGS sequence"/>
</dbReference>
<proteinExistence type="predicted"/>
<dbReference type="EMBL" id="FNOX01000003">
    <property type="protein sequence ID" value="SDY28529.1"/>
    <property type="molecule type" value="Genomic_DNA"/>
</dbReference>
<evidence type="ECO:0000313" key="1">
    <source>
        <dbReference type="EMBL" id="SDY28529.1"/>
    </source>
</evidence>
<dbReference type="RefSeq" id="WP_069788630.1">
    <property type="nucleotide sequence ID" value="NZ_FNOX01000003.1"/>
</dbReference>
<reference evidence="1 2" key="1">
    <citation type="submission" date="2016-10" db="EMBL/GenBank/DDBJ databases">
        <authorList>
            <person name="de Groot N.N."/>
        </authorList>
    </citation>
    <scope>NUCLEOTIDE SEQUENCE [LARGE SCALE GENOMIC DNA]</scope>
    <source>
        <strain evidence="1 2">ICMP 14252</strain>
    </source>
</reference>
<accession>A0A1H3IMM2</accession>